<dbReference type="InterPro" id="IPR002938">
    <property type="entry name" value="FAD-bd"/>
</dbReference>
<reference evidence="5" key="1">
    <citation type="submission" date="2021-01" db="EMBL/GenBank/DDBJ databases">
        <authorList>
            <person name="Corre E."/>
            <person name="Pelletier E."/>
            <person name="Niang G."/>
            <person name="Scheremetjew M."/>
            <person name="Finn R."/>
            <person name="Kale V."/>
            <person name="Holt S."/>
            <person name="Cochrane G."/>
            <person name="Meng A."/>
            <person name="Brown T."/>
            <person name="Cohen L."/>
        </authorList>
    </citation>
    <scope>NUCLEOTIDE SEQUENCE</scope>
    <source>
        <strain evidence="5">CCMP127</strain>
    </source>
</reference>
<feature type="region of interest" description="Disordered" evidence="3">
    <location>
        <begin position="233"/>
        <end position="279"/>
    </location>
</feature>
<dbReference type="InterPro" id="IPR050493">
    <property type="entry name" value="FAD-dep_Monooxygenase_BioMet"/>
</dbReference>
<keyword evidence="2" id="KW-0503">Monooxygenase</keyword>
<dbReference type="Pfam" id="PF01494">
    <property type="entry name" value="FAD_binding_3"/>
    <property type="match status" value="1"/>
</dbReference>
<keyword evidence="1" id="KW-0560">Oxidoreductase</keyword>
<dbReference type="EMBL" id="HBIM01011912">
    <property type="protein sequence ID" value="CAE0412534.1"/>
    <property type="molecule type" value="Transcribed_RNA"/>
</dbReference>
<evidence type="ECO:0000256" key="2">
    <source>
        <dbReference type="ARBA" id="ARBA00023033"/>
    </source>
</evidence>
<sequence>MLQQNNALYLQIMAPPDVLGAAESSPPLKEKSNGNSTTTATTSSSLPPSTTSSPDCQFMIAGGGIVGLVLALCLEKDLGIVPHVYEQADAYSFEIGAGMGCYPNGLRVLRHIDPQLLARVQAAGYPYLCRRYERHDGTPVVDAQEEKLGDDTLQSIGIRRSRLQQALYEAACARRIPIHFGKRIATVQDEGNTVHVTFEDGTSSQTEFLFATDGARSQVRAQVVEWKDPEHTSCRAGEVVEKKEIPAVSPSPEDPAAPNEADSADESPKFKNNNAPKGTEMNATIQLLPSQSPTKKVEETPKLHYTGVTCLMGIANTARPQRGICFPSSLTSKFHAVFFPTGENEQCFQLHAPVDEQKAVETWGALSMEEARKECRAWAEQLRADGWHEDYLKPLEHVTRAVRIGSALLQPRLKQWVYGSQRRIVLLGDAAHPPVPYLGQGAQMGLEDAGTLSLLMKHLCIDIDGKFQTPNFGAVTKIFQHMRIPRTRMILDKSKFWGKVQQQRAENDVRSHARETLIKRDIFFNEGMSILFPGATYDFSEAVEQELAKKAVPLAMVSEEGQGTA</sequence>
<name>A0A7S3P790_9STRA</name>
<feature type="region of interest" description="Disordered" evidence="3">
    <location>
        <begin position="21"/>
        <end position="52"/>
    </location>
</feature>
<feature type="domain" description="FAD-binding" evidence="4">
    <location>
        <begin position="56"/>
        <end position="224"/>
    </location>
</feature>
<dbReference type="AlphaFoldDB" id="A0A7S3P790"/>
<protein>
    <recommendedName>
        <fullName evidence="4">FAD-binding domain-containing protein</fullName>
    </recommendedName>
</protein>
<proteinExistence type="predicted"/>
<feature type="compositionally biased region" description="Polar residues" evidence="3">
    <location>
        <begin position="270"/>
        <end position="279"/>
    </location>
</feature>
<dbReference type="GO" id="GO:0071949">
    <property type="term" value="F:FAD binding"/>
    <property type="evidence" value="ECO:0007669"/>
    <property type="project" value="InterPro"/>
</dbReference>
<dbReference type="PRINTS" id="PR00420">
    <property type="entry name" value="RNGMNOXGNASE"/>
</dbReference>
<accession>A0A7S3P790</accession>
<feature type="compositionally biased region" description="Basic and acidic residues" evidence="3">
    <location>
        <begin position="233"/>
        <end position="245"/>
    </location>
</feature>
<dbReference type="GO" id="GO:0004497">
    <property type="term" value="F:monooxygenase activity"/>
    <property type="evidence" value="ECO:0007669"/>
    <property type="project" value="UniProtKB-KW"/>
</dbReference>
<dbReference type="Gene3D" id="3.50.50.60">
    <property type="entry name" value="FAD/NAD(P)-binding domain"/>
    <property type="match status" value="2"/>
</dbReference>
<evidence type="ECO:0000313" key="5">
    <source>
        <dbReference type="EMBL" id="CAE0412534.1"/>
    </source>
</evidence>
<dbReference type="PANTHER" id="PTHR13789">
    <property type="entry name" value="MONOOXYGENASE"/>
    <property type="match status" value="1"/>
</dbReference>
<dbReference type="InterPro" id="IPR036188">
    <property type="entry name" value="FAD/NAD-bd_sf"/>
</dbReference>
<gene>
    <name evidence="5" type="ORF">ACOF00016_LOCUS9797</name>
</gene>
<evidence type="ECO:0000256" key="3">
    <source>
        <dbReference type="SAM" id="MobiDB-lite"/>
    </source>
</evidence>
<dbReference type="PANTHER" id="PTHR13789:SF309">
    <property type="entry name" value="PUTATIVE (AFU_ORTHOLOGUE AFUA_6G14510)-RELATED"/>
    <property type="match status" value="1"/>
</dbReference>
<organism evidence="5">
    <name type="scientific">Amphora coffeiformis</name>
    <dbReference type="NCBI Taxonomy" id="265554"/>
    <lineage>
        <taxon>Eukaryota</taxon>
        <taxon>Sar</taxon>
        <taxon>Stramenopiles</taxon>
        <taxon>Ochrophyta</taxon>
        <taxon>Bacillariophyta</taxon>
        <taxon>Bacillariophyceae</taxon>
        <taxon>Bacillariophycidae</taxon>
        <taxon>Thalassiophysales</taxon>
        <taxon>Catenulaceae</taxon>
        <taxon>Amphora</taxon>
    </lineage>
</organism>
<evidence type="ECO:0000256" key="1">
    <source>
        <dbReference type="ARBA" id="ARBA00023002"/>
    </source>
</evidence>
<feature type="compositionally biased region" description="Low complexity" evidence="3">
    <location>
        <begin position="36"/>
        <end position="52"/>
    </location>
</feature>
<evidence type="ECO:0000259" key="4">
    <source>
        <dbReference type="Pfam" id="PF01494"/>
    </source>
</evidence>
<dbReference type="SUPFAM" id="SSF51905">
    <property type="entry name" value="FAD/NAD(P)-binding domain"/>
    <property type="match status" value="1"/>
</dbReference>